<evidence type="ECO:0000256" key="12">
    <source>
        <dbReference type="ARBA" id="ARBA00023002"/>
    </source>
</evidence>
<dbReference type="InterPro" id="IPR008969">
    <property type="entry name" value="CarboxyPept-like_regulatory"/>
</dbReference>
<dbReference type="Gene3D" id="2.40.170.20">
    <property type="entry name" value="TonB-dependent receptor, beta-barrel domain"/>
    <property type="match status" value="1"/>
</dbReference>
<keyword evidence="13 17" id="KW-0472">Membrane</keyword>
<dbReference type="GO" id="GO:0009279">
    <property type="term" value="C:cell outer membrane"/>
    <property type="evidence" value="ECO:0007669"/>
    <property type="project" value="UniProtKB-SubCell"/>
</dbReference>
<dbReference type="Gene3D" id="2.60.40.1120">
    <property type="entry name" value="Carboxypeptidase-like, regulatory domain"/>
    <property type="match status" value="1"/>
</dbReference>
<evidence type="ECO:0000256" key="5">
    <source>
        <dbReference type="ARBA" id="ARBA00022448"/>
    </source>
</evidence>
<proteinExistence type="inferred from homology"/>
<dbReference type="RefSeq" id="WP_125017811.1">
    <property type="nucleotide sequence ID" value="NZ_RQVQ01000007.1"/>
</dbReference>
<dbReference type="EMBL" id="RQVQ01000007">
    <property type="protein sequence ID" value="RRJ92022.1"/>
    <property type="molecule type" value="Genomic_DNA"/>
</dbReference>
<keyword evidence="9" id="KW-0479">Metal-binding</keyword>
<dbReference type="SUPFAM" id="SSF49464">
    <property type="entry name" value="Carboxypeptidase regulatory domain-like"/>
    <property type="match status" value="1"/>
</dbReference>
<evidence type="ECO:0000256" key="2">
    <source>
        <dbReference type="ARBA" id="ARBA00004571"/>
    </source>
</evidence>
<dbReference type="AlphaFoldDB" id="A0A3P3WA42"/>
<keyword evidence="5 17" id="KW-0813">Transport</keyword>
<keyword evidence="11" id="KW-0521">NADP</keyword>
<dbReference type="PANTHER" id="PTHR36999">
    <property type="entry name" value="ISOCITRATE DEHYDROGENASE [NADP]"/>
    <property type="match status" value="1"/>
</dbReference>
<dbReference type="InterPro" id="IPR037066">
    <property type="entry name" value="Plug_dom_sf"/>
</dbReference>
<evidence type="ECO:0000256" key="10">
    <source>
        <dbReference type="ARBA" id="ARBA00022842"/>
    </source>
</evidence>
<evidence type="ECO:0000313" key="20">
    <source>
        <dbReference type="Proteomes" id="UP000275719"/>
    </source>
</evidence>
<keyword evidence="7" id="KW-0816">Tricarboxylic acid cycle</keyword>
<gene>
    <name evidence="19" type="ORF">EG240_04345</name>
</gene>
<dbReference type="GO" id="GO:0004450">
    <property type="term" value="F:isocitrate dehydrogenase (NADP+) activity"/>
    <property type="evidence" value="ECO:0007669"/>
    <property type="project" value="UniProtKB-EC"/>
</dbReference>
<evidence type="ECO:0000256" key="15">
    <source>
        <dbReference type="ARBA" id="ARBA00023554"/>
    </source>
</evidence>
<dbReference type="PROSITE" id="PS52016">
    <property type="entry name" value="TONB_DEPENDENT_REC_3"/>
    <property type="match status" value="1"/>
</dbReference>
<comment type="similarity">
    <text evidence="17">Belongs to the TonB-dependent receptor family.</text>
</comment>
<evidence type="ECO:0000256" key="16">
    <source>
        <dbReference type="ARBA" id="ARBA00046318"/>
    </source>
</evidence>
<keyword evidence="10" id="KW-0460">Magnesium</keyword>
<evidence type="ECO:0000256" key="11">
    <source>
        <dbReference type="ARBA" id="ARBA00022857"/>
    </source>
</evidence>
<dbReference type="Pfam" id="PF07715">
    <property type="entry name" value="Plug"/>
    <property type="match status" value="1"/>
</dbReference>
<evidence type="ECO:0000259" key="18">
    <source>
        <dbReference type="Pfam" id="PF07715"/>
    </source>
</evidence>
<dbReference type="Proteomes" id="UP000275719">
    <property type="component" value="Unassembled WGS sequence"/>
</dbReference>
<dbReference type="EC" id="1.1.1.42" evidence="3"/>
<evidence type="ECO:0000256" key="1">
    <source>
        <dbReference type="ARBA" id="ARBA00001946"/>
    </source>
</evidence>
<evidence type="ECO:0000256" key="7">
    <source>
        <dbReference type="ARBA" id="ARBA00022532"/>
    </source>
</evidence>
<comment type="subcellular location">
    <subcellularLocation>
        <location evidence="2 17">Cell outer membrane</location>
        <topology evidence="2 17">Multi-pass membrane protein</topology>
    </subcellularLocation>
</comment>
<organism evidence="19 20">
    <name type="scientific">Paenimyroides tangerinum</name>
    <dbReference type="NCBI Taxonomy" id="2488728"/>
    <lineage>
        <taxon>Bacteria</taxon>
        <taxon>Pseudomonadati</taxon>
        <taxon>Bacteroidota</taxon>
        <taxon>Flavobacteriia</taxon>
        <taxon>Flavobacteriales</taxon>
        <taxon>Flavobacteriaceae</taxon>
        <taxon>Paenimyroides</taxon>
    </lineage>
</organism>
<dbReference type="InterPro" id="IPR039426">
    <property type="entry name" value="TonB-dep_rcpt-like"/>
</dbReference>
<evidence type="ECO:0000256" key="13">
    <source>
        <dbReference type="ARBA" id="ARBA00023136"/>
    </source>
</evidence>
<dbReference type="GO" id="GO:0006099">
    <property type="term" value="P:tricarboxylic acid cycle"/>
    <property type="evidence" value="ECO:0007669"/>
    <property type="project" value="UniProtKB-KW"/>
</dbReference>
<dbReference type="OrthoDB" id="9803050at2"/>
<accession>A0A3P3WA42</accession>
<keyword evidence="19" id="KW-0675">Receptor</keyword>
<dbReference type="Pfam" id="PF13715">
    <property type="entry name" value="CarbopepD_reg_2"/>
    <property type="match status" value="1"/>
</dbReference>
<keyword evidence="6 17" id="KW-1134">Transmembrane beta strand</keyword>
<dbReference type="InterPro" id="IPR036942">
    <property type="entry name" value="Beta-barrel_TonB_sf"/>
</dbReference>
<comment type="similarity">
    <text evidence="16">Belongs to the monomeric-type IDH family.</text>
</comment>
<comment type="caution">
    <text evidence="19">The sequence shown here is derived from an EMBL/GenBank/DDBJ whole genome shotgun (WGS) entry which is preliminary data.</text>
</comment>
<dbReference type="SUPFAM" id="SSF56935">
    <property type="entry name" value="Porins"/>
    <property type="match status" value="1"/>
</dbReference>
<keyword evidence="8 17" id="KW-0812">Transmembrane</keyword>
<keyword evidence="4" id="KW-0329">Glyoxylate bypass</keyword>
<evidence type="ECO:0000256" key="17">
    <source>
        <dbReference type="PROSITE-ProRule" id="PRU01360"/>
    </source>
</evidence>
<evidence type="ECO:0000256" key="9">
    <source>
        <dbReference type="ARBA" id="ARBA00022723"/>
    </source>
</evidence>
<feature type="domain" description="TonB-dependent receptor plug" evidence="18">
    <location>
        <begin position="118"/>
        <end position="221"/>
    </location>
</feature>
<dbReference type="Gene3D" id="2.170.130.10">
    <property type="entry name" value="TonB-dependent receptor, plug domain"/>
    <property type="match status" value="1"/>
</dbReference>
<evidence type="ECO:0000256" key="3">
    <source>
        <dbReference type="ARBA" id="ARBA00013013"/>
    </source>
</evidence>
<keyword evidence="12" id="KW-0560">Oxidoreductase</keyword>
<sequence>MKKNIYLLLFFVFSYSLSAQVLFKLNGKVTKNNNEALSDVALYISEINKEIFTDSEGNFQTELAAGNYTIYAEYLGHESFQKAITISSDQTLNITLKSLDDEYLDEIVIIADGKKLDVRKPQMSVNTLTAAEIKKLPVVLGETDILKSILLLPGVVNSGEGTSGFNVRGGGSDQNLLLLDQANVYSSSHLYGFFSIFNNDAVRNIKLYKGGIPARYGGRASSVLEIDQKVGSYENFSAYGGVGLLSSRLTVEGPIIKDKFSYLLSGRGSYAHLFLKLTDIKSTAYFYDLNAKLSYKFDDHNNLNVTSYFGRDIFKFNTSFNNDFGNTIISANYNHRFNEKIKGKLYMNYTDYVYNLTLGFVGFDWNSGIRNYDFKYQIDQNINDKLDLKYGIQAQHYKFNPGTIEPSTDDSQINFYKIPNKYAFEAAAFIEAEQELSDIFRVNYGVRYSQFYRLGKETINVYADNNPVVYNPQTDAYEKATPIGEKFYGNNQKISFYDNFEPRIALSVQTNEEQSLKFSFTKMAQYIHVISNTNAATPLDIWEPSGPYVKPQIVYQYAAGFFQNFKDNAYSLEVEAYYKDGKNRLDYIDGADLIGNRAIEQVLLNGKTRAYGVEFLFRKNYGKFNGWVAYTISKSEQKTVGRTPGEVGINHGNWYRTPYDRTHDLTIIGNYELTKKWSLSGSFTLQSGRPVTYPVAKYEFLDQTINDFDYRNNYSLPAFHHLDLSATYVPKPDSKKKWKSEWVFSIYNVYGRKNAASISFRENEDFREKTEAVKLSIFGIVPSVTYNFKF</sequence>
<keyword evidence="14 17" id="KW-0998">Cell outer membrane</keyword>
<evidence type="ECO:0000256" key="6">
    <source>
        <dbReference type="ARBA" id="ARBA00022452"/>
    </source>
</evidence>
<dbReference type="GO" id="GO:0006097">
    <property type="term" value="P:glyoxylate cycle"/>
    <property type="evidence" value="ECO:0007669"/>
    <property type="project" value="UniProtKB-KW"/>
</dbReference>
<evidence type="ECO:0000313" key="19">
    <source>
        <dbReference type="EMBL" id="RRJ92022.1"/>
    </source>
</evidence>
<dbReference type="InterPro" id="IPR012910">
    <property type="entry name" value="Plug_dom"/>
</dbReference>
<comment type="catalytic activity">
    <reaction evidence="15">
        <text>D-threo-isocitrate + NADP(+) = 2-oxoglutarate + CO2 + NADPH</text>
        <dbReference type="Rhea" id="RHEA:19629"/>
        <dbReference type="ChEBI" id="CHEBI:15562"/>
        <dbReference type="ChEBI" id="CHEBI:16526"/>
        <dbReference type="ChEBI" id="CHEBI:16810"/>
        <dbReference type="ChEBI" id="CHEBI:57783"/>
        <dbReference type="ChEBI" id="CHEBI:58349"/>
        <dbReference type="EC" id="1.1.1.42"/>
    </reaction>
</comment>
<protein>
    <recommendedName>
        <fullName evidence="3">isocitrate dehydrogenase (NADP(+))</fullName>
        <ecNumber evidence="3">1.1.1.42</ecNumber>
    </recommendedName>
</protein>
<keyword evidence="20" id="KW-1185">Reference proteome</keyword>
<dbReference type="InterPro" id="IPR004436">
    <property type="entry name" value="Isocitrate_DH_NADP_mono"/>
</dbReference>
<comment type="cofactor">
    <cofactor evidence="1">
        <name>Mg(2+)</name>
        <dbReference type="ChEBI" id="CHEBI:18420"/>
    </cofactor>
</comment>
<evidence type="ECO:0000256" key="8">
    <source>
        <dbReference type="ARBA" id="ARBA00022692"/>
    </source>
</evidence>
<reference evidence="19 20" key="1">
    <citation type="submission" date="2018-11" db="EMBL/GenBank/DDBJ databases">
        <title>Flavobacterium sp. nov., YIM 102701-2 draft genome.</title>
        <authorList>
            <person name="Li G."/>
            <person name="Jiang Y."/>
        </authorList>
    </citation>
    <scope>NUCLEOTIDE SEQUENCE [LARGE SCALE GENOMIC DNA]</scope>
    <source>
        <strain evidence="19 20">YIM 102701-2</strain>
    </source>
</reference>
<dbReference type="PANTHER" id="PTHR36999:SF1">
    <property type="entry name" value="ISOCITRATE DEHYDROGENASE (NADP(+))"/>
    <property type="match status" value="1"/>
</dbReference>
<dbReference type="GO" id="GO:0046872">
    <property type="term" value="F:metal ion binding"/>
    <property type="evidence" value="ECO:0007669"/>
    <property type="project" value="UniProtKB-KW"/>
</dbReference>
<evidence type="ECO:0000256" key="4">
    <source>
        <dbReference type="ARBA" id="ARBA00022435"/>
    </source>
</evidence>
<evidence type="ECO:0000256" key="14">
    <source>
        <dbReference type="ARBA" id="ARBA00023237"/>
    </source>
</evidence>
<name>A0A3P3WA42_9FLAO</name>